<dbReference type="STRING" id="101127.A0A1X2GTB9"/>
<dbReference type="InterPro" id="IPR016181">
    <property type="entry name" value="Acyl_CoA_acyltransferase"/>
</dbReference>
<gene>
    <name evidence="2" type="ORF">DM01DRAFT_1332831</name>
</gene>
<evidence type="ECO:0000313" key="3">
    <source>
        <dbReference type="Proteomes" id="UP000242146"/>
    </source>
</evidence>
<dbReference type="EMBL" id="MCGT01000004">
    <property type="protein sequence ID" value="ORX60705.1"/>
    <property type="molecule type" value="Genomic_DNA"/>
</dbReference>
<dbReference type="PANTHER" id="PTHR31435:SF9">
    <property type="entry name" value="PROTEIN NATD1"/>
    <property type="match status" value="1"/>
</dbReference>
<dbReference type="InterPro" id="IPR045057">
    <property type="entry name" value="Gcn5-rel_NAT"/>
</dbReference>
<proteinExistence type="predicted"/>
<evidence type="ECO:0000259" key="1">
    <source>
        <dbReference type="PROSITE" id="PS51729"/>
    </source>
</evidence>
<reference evidence="2 3" key="1">
    <citation type="submission" date="2016-07" db="EMBL/GenBank/DDBJ databases">
        <title>Pervasive Adenine N6-methylation of Active Genes in Fungi.</title>
        <authorList>
            <consortium name="DOE Joint Genome Institute"/>
            <person name="Mondo S.J."/>
            <person name="Dannebaum R.O."/>
            <person name="Kuo R.C."/>
            <person name="Labutti K."/>
            <person name="Haridas S."/>
            <person name="Kuo A."/>
            <person name="Salamov A."/>
            <person name="Ahrendt S.R."/>
            <person name="Lipzen A."/>
            <person name="Sullivan W."/>
            <person name="Andreopoulos W.B."/>
            <person name="Clum A."/>
            <person name="Lindquist E."/>
            <person name="Daum C."/>
            <person name="Ramamoorthy G.K."/>
            <person name="Gryganskyi A."/>
            <person name="Culley D."/>
            <person name="Magnuson J.K."/>
            <person name="James T.Y."/>
            <person name="O'Malley M.A."/>
            <person name="Stajich J.E."/>
            <person name="Spatafora J.W."/>
            <person name="Visel A."/>
            <person name="Grigoriev I.V."/>
        </authorList>
    </citation>
    <scope>NUCLEOTIDE SEQUENCE [LARGE SCALE GENOMIC DNA]</scope>
    <source>
        <strain evidence="2 3">NRRL 3301</strain>
    </source>
</reference>
<dbReference type="PANTHER" id="PTHR31435">
    <property type="entry name" value="PROTEIN NATD1"/>
    <property type="match status" value="1"/>
</dbReference>
<dbReference type="PROSITE" id="PS51729">
    <property type="entry name" value="GNAT_YJDJ"/>
    <property type="match status" value="1"/>
</dbReference>
<comment type="caution">
    <text evidence="2">The sequence shown here is derived from an EMBL/GenBank/DDBJ whole genome shotgun (WGS) entry which is preliminary data.</text>
</comment>
<sequence>MKSTTTLDERINFEDITPPSPLFTNTIPPLCDSNISPDVPSPALSIQEIKDVRSPLKEDCSSCESLPLTPYSYDTDLVVHDRTHYMFKICLDTKGNTAALCYLPTRFPTIVEFYHTEIPMTYRNMGIGDIILKRAFEWVQQLNLLIIPTCPFVKKYLQTHSPKTTSDSGLWKFVMESDHCGY</sequence>
<dbReference type="Pfam" id="PF14542">
    <property type="entry name" value="Acetyltransf_CG"/>
    <property type="match status" value="1"/>
</dbReference>
<dbReference type="InterPro" id="IPR031165">
    <property type="entry name" value="GNAT_YJDJ"/>
</dbReference>
<name>A0A1X2GTB9_9FUNG</name>
<dbReference type="OrthoDB" id="74247at2759"/>
<dbReference type="SUPFAM" id="SSF55729">
    <property type="entry name" value="Acyl-CoA N-acyltransferases (Nat)"/>
    <property type="match status" value="1"/>
</dbReference>
<dbReference type="Gene3D" id="3.40.630.30">
    <property type="match status" value="1"/>
</dbReference>
<dbReference type="AlphaFoldDB" id="A0A1X2GTB9"/>
<dbReference type="Proteomes" id="UP000242146">
    <property type="component" value="Unassembled WGS sequence"/>
</dbReference>
<protein>
    <recommendedName>
        <fullName evidence="1">N-acetyltransferase domain-containing protein</fullName>
    </recommendedName>
</protein>
<keyword evidence="3" id="KW-1185">Reference proteome</keyword>
<feature type="domain" description="N-acetyltransferase" evidence="1">
    <location>
        <begin position="79"/>
        <end position="169"/>
    </location>
</feature>
<accession>A0A1X2GTB9</accession>
<organism evidence="2 3">
    <name type="scientific">Hesseltinella vesiculosa</name>
    <dbReference type="NCBI Taxonomy" id="101127"/>
    <lineage>
        <taxon>Eukaryota</taxon>
        <taxon>Fungi</taxon>
        <taxon>Fungi incertae sedis</taxon>
        <taxon>Mucoromycota</taxon>
        <taxon>Mucoromycotina</taxon>
        <taxon>Mucoromycetes</taxon>
        <taxon>Mucorales</taxon>
        <taxon>Cunninghamellaceae</taxon>
        <taxon>Hesseltinella</taxon>
    </lineage>
</organism>
<evidence type="ECO:0000313" key="2">
    <source>
        <dbReference type="EMBL" id="ORX60705.1"/>
    </source>
</evidence>